<feature type="compositionally biased region" description="Polar residues" evidence="1">
    <location>
        <begin position="326"/>
        <end position="340"/>
    </location>
</feature>
<dbReference type="GO" id="GO:1902412">
    <property type="term" value="P:regulation of mitotic cytokinesis"/>
    <property type="evidence" value="ECO:0007669"/>
    <property type="project" value="TreeGrafter"/>
</dbReference>
<feature type="compositionally biased region" description="Polar residues" evidence="1">
    <location>
        <begin position="381"/>
        <end position="398"/>
    </location>
</feature>
<dbReference type="PANTHER" id="PTHR14739">
    <property type="entry name" value="MICROTUBULE-ASSOCIATED PROTEIN 9"/>
    <property type="match status" value="1"/>
</dbReference>
<dbReference type="Proteomes" id="UP001178508">
    <property type="component" value="Chromosome 3"/>
</dbReference>
<evidence type="ECO:0000313" key="3">
    <source>
        <dbReference type="Proteomes" id="UP001178508"/>
    </source>
</evidence>
<dbReference type="AlphaFoldDB" id="A0AAV1ETM4"/>
<dbReference type="InterPro" id="IPR026106">
    <property type="entry name" value="MAP9"/>
</dbReference>
<reference evidence="2" key="1">
    <citation type="submission" date="2023-08" db="EMBL/GenBank/DDBJ databases">
        <authorList>
            <person name="Alioto T."/>
            <person name="Alioto T."/>
            <person name="Gomez Garrido J."/>
        </authorList>
    </citation>
    <scope>NUCLEOTIDE SEQUENCE</scope>
</reference>
<evidence type="ECO:0000313" key="2">
    <source>
        <dbReference type="EMBL" id="CAJ1052129.1"/>
    </source>
</evidence>
<feature type="compositionally biased region" description="Basic and acidic residues" evidence="1">
    <location>
        <begin position="539"/>
        <end position="561"/>
    </location>
</feature>
<organism evidence="2 3">
    <name type="scientific">Xyrichtys novacula</name>
    <name type="common">Pearly razorfish</name>
    <name type="synonym">Hemipteronotus novacula</name>
    <dbReference type="NCBI Taxonomy" id="13765"/>
    <lineage>
        <taxon>Eukaryota</taxon>
        <taxon>Metazoa</taxon>
        <taxon>Chordata</taxon>
        <taxon>Craniata</taxon>
        <taxon>Vertebrata</taxon>
        <taxon>Euteleostomi</taxon>
        <taxon>Actinopterygii</taxon>
        <taxon>Neopterygii</taxon>
        <taxon>Teleostei</taxon>
        <taxon>Neoteleostei</taxon>
        <taxon>Acanthomorphata</taxon>
        <taxon>Eupercaria</taxon>
        <taxon>Labriformes</taxon>
        <taxon>Labridae</taxon>
        <taxon>Xyrichtys</taxon>
    </lineage>
</organism>
<feature type="region of interest" description="Disordered" evidence="1">
    <location>
        <begin position="441"/>
        <end position="605"/>
    </location>
</feature>
<dbReference type="EMBL" id="OY660866">
    <property type="protein sequence ID" value="CAJ1052129.1"/>
    <property type="molecule type" value="Genomic_DNA"/>
</dbReference>
<keyword evidence="3" id="KW-1185">Reference proteome</keyword>
<gene>
    <name evidence="2" type="ORF">XNOV1_A033121</name>
</gene>
<dbReference type="GO" id="GO:0000281">
    <property type="term" value="P:mitotic cytokinesis"/>
    <property type="evidence" value="ECO:0007669"/>
    <property type="project" value="InterPro"/>
</dbReference>
<feature type="compositionally biased region" description="Basic and acidic residues" evidence="1">
    <location>
        <begin position="568"/>
        <end position="603"/>
    </location>
</feature>
<feature type="compositionally biased region" description="Basic and acidic residues" evidence="1">
    <location>
        <begin position="341"/>
        <end position="353"/>
    </location>
</feature>
<dbReference type="GO" id="GO:0090307">
    <property type="term" value="P:mitotic spindle assembly"/>
    <property type="evidence" value="ECO:0007669"/>
    <property type="project" value="TreeGrafter"/>
</dbReference>
<feature type="compositionally biased region" description="Basic and acidic residues" evidence="1">
    <location>
        <begin position="619"/>
        <end position="633"/>
    </location>
</feature>
<feature type="compositionally biased region" description="Basic and acidic residues" evidence="1">
    <location>
        <begin position="444"/>
        <end position="472"/>
    </location>
</feature>
<feature type="compositionally biased region" description="Basic and acidic residues" evidence="1">
    <location>
        <begin position="480"/>
        <end position="531"/>
    </location>
</feature>
<dbReference type="GO" id="GO:0008017">
    <property type="term" value="F:microtubule binding"/>
    <property type="evidence" value="ECO:0007669"/>
    <property type="project" value="TreeGrafter"/>
</dbReference>
<evidence type="ECO:0000256" key="1">
    <source>
        <dbReference type="SAM" id="MobiDB-lite"/>
    </source>
</evidence>
<feature type="compositionally biased region" description="Basic and acidic residues" evidence="1">
    <location>
        <begin position="95"/>
        <end position="115"/>
    </location>
</feature>
<dbReference type="PANTHER" id="PTHR14739:SF9">
    <property type="entry name" value="MICROTUBULE-ASSOCIATED PROTEIN 9"/>
    <property type="match status" value="1"/>
</dbReference>
<proteinExistence type="predicted"/>
<feature type="compositionally biased region" description="Low complexity" evidence="1">
    <location>
        <begin position="311"/>
        <end position="325"/>
    </location>
</feature>
<feature type="region of interest" description="Disordered" evidence="1">
    <location>
        <begin position="53"/>
        <end position="75"/>
    </location>
</feature>
<feature type="compositionally biased region" description="Polar residues" evidence="1">
    <location>
        <begin position="283"/>
        <end position="303"/>
    </location>
</feature>
<sequence>MSALANKLMSTKAMGGNCEETFSMTSEDFMTLAYTKSPKTSRRTTFQDELKAAVSARANKPKTDHSSYSDDFNEDEDDFLNKLLKSRKKKTSALRAEKSKTKINDFELSDDESKHSRTKRVSFLKTQRISSSSSDTTASHEKESLDQPASQNNDHEDSWFSQLSTPASEGDVPSKSSNVEFSDSQISRQSSSRSLSYQTSGDTLLDMPLPLPSDNSGTVTPEKKSSSPQTVRFPAAELKYASSADSTTEREPPRPKPRQRTLGLNVQVTEKIAEDAEPEALSGAQTSSASIPVSTDTDGTATWTDKEHTVSRSFSKSSSSKSDLSQLMTKSTVDSGSRKSLFSDDSKEEERKYSTSFEELNDSEDHSDQPSHVQEKASDGRTPSSDSKTTQRSQSTCSKKVESKYLGSLKVLDRRVSLQESQPQEAASMRAAVYQEWLKKKKEKSRENMQLKKKEATLEEKKKMEEEAKKGDAVASYQAWKERKANSLRAKAKEKQETIRKEQKATEEKEEKRQSAKQVFEKWKQEHDHLLKEKHRKQREAEKKQKLKTQEKEEERKRDSKSAFNNWNEKKKDVLHEKTVKERKEIRTKAEEEHYMKEERDSMASEMYENWLVRKDLEQRRKKEERRIQEILRDSPPPPWSPPNKTIPFRK</sequence>
<feature type="compositionally biased region" description="Basic and acidic residues" evidence="1">
    <location>
        <begin position="363"/>
        <end position="379"/>
    </location>
</feature>
<protein>
    <submittedName>
        <fullName evidence="2">Microtubule-associated protein 9-like</fullName>
    </submittedName>
</protein>
<feature type="compositionally biased region" description="Low complexity" evidence="1">
    <location>
        <begin position="182"/>
        <end position="200"/>
    </location>
</feature>
<name>A0AAV1ETM4_XYRNO</name>
<accession>A0AAV1ETM4</accession>
<feature type="region of interest" description="Disordered" evidence="1">
    <location>
        <begin position="88"/>
        <end position="401"/>
    </location>
</feature>
<feature type="region of interest" description="Disordered" evidence="1">
    <location>
        <begin position="619"/>
        <end position="651"/>
    </location>
</feature>
<dbReference type="GO" id="GO:0000235">
    <property type="term" value="C:astral microtubule"/>
    <property type="evidence" value="ECO:0007669"/>
    <property type="project" value="TreeGrafter"/>
</dbReference>